<dbReference type="STRING" id="329046.A0A1Y2BTW1"/>
<dbReference type="OrthoDB" id="16820at2759"/>
<feature type="chain" id="PRO_5011965725" evidence="6">
    <location>
        <begin position="18"/>
        <end position="416"/>
    </location>
</feature>
<evidence type="ECO:0000256" key="6">
    <source>
        <dbReference type="SAM" id="SignalP"/>
    </source>
</evidence>
<dbReference type="InterPro" id="IPR036188">
    <property type="entry name" value="FAD/NAD-bd_sf"/>
</dbReference>
<evidence type="ECO:0000313" key="9">
    <source>
        <dbReference type="Proteomes" id="UP000193642"/>
    </source>
</evidence>
<dbReference type="Pfam" id="PF01494">
    <property type="entry name" value="FAD_binding_3"/>
    <property type="match status" value="1"/>
</dbReference>
<dbReference type="GO" id="GO:0071949">
    <property type="term" value="F:FAD binding"/>
    <property type="evidence" value="ECO:0007669"/>
    <property type="project" value="InterPro"/>
</dbReference>
<keyword evidence="2" id="KW-0285">Flavoprotein</keyword>
<dbReference type="AlphaFoldDB" id="A0A1Y2BTW1"/>
<dbReference type="Gene3D" id="3.50.50.60">
    <property type="entry name" value="FAD/NAD(P)-binding domain"/>
    <property type="match status" value="1"/>
</dbReference>
<name>A0A1Y2BTW1_9FUNG</name>
<keyword evidence="6" id="KW-0732">Signal</keyword>
<evidence type="ECO:0000313" key="8">
    <source>
        <dbReference type="EMBL" id="ORY38186.1"/>
    </source>
</evidence>
<feature type="signal peptide" evidence="6">
    <location>
        <begin position="1"/>
        <end position="17"/>
    </location>
</feature>
<dbReference type="Proteomes" id="UP000193642">
    <property type="component" value="Unassembled WGS sequence"/>
</dbReference>
<evidence type="ECO:0000256" key="5">
    <source>
        <dbReference type="ARBA" id="ARBA00023033"/>
    </source>
</evidence>
<evidence type="ECO:0000256" key="4">
    <source>
        <dbReference type="ARBA" id="ARBA00023002"/>
    </source>
</evidence>
<evidence type="ECO:0000256" key="3">
    <source>
        <dbReference type="ARBA" id="ARBA00022827"/>
    </source>
</evidence>
<gene>
    <name evidence="8" type="ORF">BCR33DRAFT_854167</name>
</gene>
<protein>
    <submittedName>
        <fullName evidence="8">FAD/NAD(P)-binding domain-containing protein</fullName>
    </submittedName>
</protein>
<dbReference type="PANTHER" id="PTHR13789">
    <property type="entry name" value="MONOOXYGENASE"/>
    <property type="match status" value="1"/>
</dbReference>
<dbReference type="SUPFAM" id="SSF51905">
    <property type="entry name" value="FAD/NAD(P)-binding domain"/>
    <property type="match status" value="1"/>
</dbReference>
<dbReference type="InterPro" id="IPR050493">
    <property type="entry name" value="FAD-dep_Monooxygenase_BioMet"/>
</dbReference>
<dbReference type="GO" id="GO:0004497">
    <property type="term" value="F:monooxygenase activity"/>
    <property type="evidence" value="ECO:0007669"/>
    <property type="project" value="UniProtKB-KW"/>
</dbReference>
<comment type="similarity">
    <text evidence="1">Belongs to the paxM FAD-dependent monooxygenase family.</text>
</comment>
<keyword evidence="5" id="KW-0503">Monooxygenase</keyword>
<keyword evidence="3" id="KW-0274">FAD</keyword>
<dbReference type="PANTHER" id="PTHR13789:SF309">
    <property type="entry name" value="PUTATIVE (AFU_ORTHOLOGUE AFUA_6G14510)-RELATED"/>
    <property type="match status" value="1"/>
</dbReference>
<reference evidence="8 9" key="1">
    <citation type="submission" date="2016-07" db="EMBL/GenBank/DDBJ databases">
        <title>Pervasive Adenine N6-methylation of Active Genes in Fungi.</title>
        <authorList>
            <consortium name="DOE Joint Genome Institute"/>
            <person name="Mondo S.J."/>
            <person name="Dannebaum R.O."/>
            <person name="Kuo R.C."/>
            <person name="Labutti K."/>
            <person name="Haridas S."/>
            <person name="Kuo A."/>
            <person name="Salamov A."/>
            <person name="Ahrendt S.R."/>
            <person name="Lipzen A."/>
            <person name="Sullivan W."/>
            <person name="Andreopoulos W.B."/>
            <person name="Clum A."/>
            <person name="Lindquist E."/>
            <person name="Daum C."/>
            <person name="Ramamoorthy G.K."/>
            <person name="Gryganskyi A."/>
            <person name="Culley D."/>
            <person name="Magnuson J.K."/>
            <person name="James T.Y."/>
            <person name="O'Malley M.A."/>
            <person name="Stajich J.E."/>
            <person name="Spatafora J.W."/>
            <person name="Visel A."/>
            <person name="Grigoriev I.V."/>
        </authorList>
    </citation>
    <scope>NUCLEOTIDE SEQUENCE [LARGE SCALE GENOMIC DNA]</scope>
    <source>
        <strain evidence="8 9">JEL800</strain>
    </source>
</reference>
<sequence length="416" mass="45525">MPTAIIIGSGLVGAATALALNQVGIESVLYDQIDLAQATVDGTPVEFGDSGGGIAIQAGGLRVLRSLGVLDDCKAQGIRLPYTTWAKMDGSSPIVADIIYWNKHSGETDPELQAPLQILRSRLHYVLMKACYKAGIKTFVNKKLIDVKQDATQATAYFADGTTATADFLIGADGIHSATRRKVFGSHLTAKFTGEMGHLSVVNLKDHNIQLKETEGTTFYVDRDKKRFVVAYKVSEELGALRVTTFDDPEEEDQTYRPVSDLPKHAGRLADLLHEWGVPAHVETMMRKSFRMSAASVYDLPDMETYRKDRVILIGDAAHGMVPNAGIGLLTGLEDVGTLLSIFKHYSKVDEFDKALDLYSRIRVARGTEAANRARAMRVRGMAASMFGGGFNHFMFRFVVGVAEVTKFIQEEAEKA</sequence>
<organism evidence="8 9">
    <name type="scientific">Rhizoclosmatium globosum</name>
    <dbReference type="NCBI Taxonomy" id="329046"/>
    <lineage>
        <taxon>Eukaryota</taxon>
        <taxon>Fungi</taxon>
        <taxon>Fungi incertae sedis</taxon>
        <taxon>Chytridiomycota</taxon>
        <taxon>Chytridiomycota incertae sedis</taxon>
        <taxon>Chytridiomycetes</taxon>
        <taxon>Chytridiales</taxon>
        <taxon>Chytriomycetaceae</taxon>
        <taxon>Rhizoclosmatium</taxon>
    </lineage>
</organism>
<dbReference type="PRINTS" id="PR00420">
    <property type="entry name" value="RNGMNOXGNASE"/>
</dbReference>
<accession>A0A1Y2BTW1</accession>
<evidence type="ECO:0000256" key="2">
    <source>
        <dbReference type="ARBA" id="ARBA00022630"/>
    </source>
</evidence>
<evidence type="ECO:0000256" key="1">
    <source>
        <dbReference type="ARBA" id="ARBA00007992"/>
    </source>
</evidence>
<keyword evidence="4" id="KW-0560">Oxidoreductase</keyword>
<dbReference type="InterPro" id="IPR002938">
    <property type="entry name" value="FAD-bd"/>
</dbReference>
<comment type="caution">
    <text evidence="8">The sequence shown here is derived from an EMBL/GenBank/DDBJ whole genome shotgun (WGS) entry which is preliminary data.</text>
</comment>
<dbReference type="EMBL" id="MCGO01000045">
    <property type="protein sequence ID" value="ORY38186.1"/>
    <property type="molecule type" value="Genomic_DNA"/>
</dbReference>
<evidence type="ECO:0000259" key="7">
    <source>
        <dbReference type="Pfam" id="PF01494"/>
    </source>
</evidence>
<proteinExistence type="inferred from homology"/>
<keyword evidence="9" id="KW-1185">Reference proteome</keyword>
<feature type="domain" description="FAD-binding" evidence="7">
    <location>
        <begin position="4"/>
        <end position="373"/>
    </location>
</feature>